<keyword evidence="2" id="KW-1185">Reference proteome</keyword>
<dbReference type="KEGG" id="amob:HG15A2_20620"/>
<name>A0A517MVF8_9BACT</name>
<dbReference type="OrthoDB" id="215680at2"/>
<dbReference type="RefSeq" id="WP_145060021.1">
    <property type="nucleotide sequence ID" value="NZ_CP036263.1"/>
</dbReference>
<proteinExistence type="predicted"/>
<evidence type="ECO:0000313" key="1">
    <source>
        <dbReference type="EMBL" id="QDS98777.1"/>
    </source>
</evidence>
<dbReference type="AlphaFoldDB" id="A0A517MVF8"/>
<reference evidence="1 2" key="1">
    <citation type="submission" date="2019-02" db="EMBL/GenBank/DDBJ databases">
        <title>Deep-cultivation of Planctomycetes and their phenomic and genomic characterization uncovers novel biology.</title>
        <authorList>
            <person name="Wiegand S."/>
            <person name="Jogler M."/>
            <person name="Boedeker C."/>
            <person name="Pinto D."/>
            <person name="Vollmers J."/>
            <person name="Rivas-Marin E."/>
            <person name="Kohn T."/>
            <person name="Peeters S.H."/>
            <person name="Heuer A."/>
            <person name="Rast P."/>
            <person name="Oberbeckmann S."/>
            <person name="Bunk B."/>
            <person name="Jeske O."/>
            <person name="Meyerdierks A."/>
            <person name="Storesund J.E."/>
            <person name="Kallscheuer N."/>
            <person name="Luecker S."/>
            <person name="Lage O.M."/>
            <person name="Pohl T."/>
            <person name="Merkel B.J."/>
            <person name="Hornburger P."/>
            <person name="Mueller R.-W."/>
            <person name="Bruemmer F."/>
            <person name="Labrenz M."/>
            <person name="Spormann A.M."/>
            <person name="Op den Camp H."/>
            <person name="Overmann J."/>
            <person name="Amann R."/>
            <person name="Jetten M.S.M."/>
            <person name="Mascher T."/>
            <person name="Medema M.H."/>
            <person name="Devos D.P."/>
            <person name="Kaster A.-K."/>
            <person name="Ovreas L."/>
            <person name="Rohde M."/>
            <person name="Galperin M.Y."/>
            <person name="Jogler C."/>
        </authorList>
    </citation>
    <scope>NUCLEOTIDE SEQUENCE [LARGE SCALE GENOMIC DNA]</scope>
    <source>
        <strain evidence="1 2">HG15A2</strain>
    </source>
</reference>
<dbReference type="EMBL" id="CP036263">
    <property type="protein sequence ID" value="QDS98777.1"/>
    <property type="molecule type" value="Genomic_DNA"/>
</dbReference>
<sequence length="64" mass="7022">MACTHLKQLYRLCQEHGLHFSSSDLVRIACSECGSEETCPTVLTRALPMDNKIEAPIASVESEA</sequence>
<gene>
    <name evidence="1" type="ORF">HG15A2_20620</name>
</gene>
<protein>
    <submittedName>
        <fullName evidence="1">Uncharacterized protein</fullName>
    </submittedName>
</protein>
<dbReference type="Proteomes" id="UP000319852">
    <property type="component" value="Chromosome"/>
</dbReference>
<evidence type="ECO:0000313" key="2">
    <source>
        <dbReference type="Proteomes" id="UP000319852"/>
    </source>
</evidence>
<organism evidence="1 2">
    <name type="scientific">Adhaeretor mobilis</name>
    <dbReference type="NCBI Taxonomy" id="1930276"/>
    <lineage>
        <taxon>Bacteria</taxon>
        <taxon>Pseudomonadati</taxon>
        <taxon>Planctomycetota</taxon>
        <taxon>Planctomycetia</taxon>
        <taxon>Pirellulales</taxon>
        <taxon>Lacipirellulaceae</taxon>
        <taxon>Adhaeretor</taxon>
    </lineage>
</organism>
<accession>A0A517MVF8</accession>